<feature type="domain" description="DUF6429" evidence="1">
    <location>
        <begin position="18"/>
        <end position="83"/>
    </location>
</feature>
<dbReference type="Pfam" id="PF20008">
    <property type="entry name" value="DUF6429"/>
    <property type="match status" value="1"/>
</dbReference>
<dbReference type="EMBL" id="CYGY02000061">
    <property type="protein sequence ID" value="SIT47883.1"/>
    <property type="molecule type" value="Genomic_DNA"/>
</dbReference>
<dbReference type="InterPro" id="IPR045489">
    <property type="entry name" value="DUF6429"/>
</dbReference>
<proteinExistence type="predicted"/>
<sequence length="93" mass="10580">MVLYAGPEDRGMNATNIDTDAIDEVALALLYLTLHDRDRAWKGFDRDVLNRHERGFIEDPVNKTKSVIFTDEGLRGSERLSCQQFFIPEGNGH</sequence>
<keyword evidence="3" id="KW-1185">Reference proteome</keyword>
<evidence type="ECO:0000313" key="2">
    <source>
        <dbReference type="EMBL" id="SIT47883.1"/>
    </source>
</evidence>
<evidence type="ECO:0000313" key="3">
    <source>
        <dbReference type="Proteomes" id="UP000195569"/>
    </source>
</evidence>
<dbReference type="Proteomes" id="UP000195569">
    <property type="component" value="Unassembled WGS sequence"/>
</dbReference>
<protein>
    <recommendedName>
        <fullName evidence="1">DUF6429 domain-containing protein</fullName>
    </recommendedName>
</protein>
<comment type="caution">
    <text evidence="2">The sequence shown here is derived from an EMBL/GenBank/DDBJ whole genome shotgun (WGS) entry which is preliminary data.</text>
</comment>
<organism evidence="2 3">
    <name type="scientific">Paraburkholderia piptadeniae</name>
    <dbReference type="NCBI Taxonomy" id="1701573"/>
    <lineage>
        <taxon>Bacteria</taxon>
        <taxon>Pseudomonadati</taxon>
        <taxon>Pseudomonadota</taxon>
        <taxon>Betaproteobacteria</taxon>
        <taxon>Burkholderiales</taxon>
        <taxon>Burkholderiaceae</taxon>
        <taxon>Paraburkholderia</taxon>
    </lineage>
</organism>
<dbReference type="AlphaFoldDB" id="A0A1N7SKC9"/>
<reference evidence="2" key="1">
    <citation type="submission" date="2016-12" db="EMBL/GenBank/DDBJ databases">
        <authorList>
            <person name="Moulin L."/>
        </authorList>
    </citation>
    <scope>NUCLEOTIDE SEQUENCE [LARGE SCALE GENOMIC DNA]</scope>
    <source>
        <strain evidence="2">STM 7183</strain>
    </source>
</reference>
<accession>A0A1N7SKC9</accession>
<gene>
    <name evidence="2" type="ORF">BN2476_610001</name>
</gene>
<evidence type="ECO:0000259" key="1">
    <source>
        <dbReference type="Pfam" id="PF20008"/>
    </source>
</evidence>
<name>A0A1N7SKC9_9BURK</name>